<evidence type="ECO:0000256" key="1">
    <source>
        <dbReference type="SAM" id="MobiDB-lite"/>
    </source>
</evidence>
<feature type="compositionally biased region" description="Polar residues" evidence="1">
    <location>
        <begin position="501"/>
        <end position="511"/>
    </location>
</feature>
<organism evidence="3">
    <name type="scientific">Schizophyllum commune (strain H4-8 / FGSC 9210)</name>
    <name type="common">Split gill fungus</name>
    <dbReference type="NCBI Taxonomy" id="578458"/>
    <lineage>
        <taxon>Eukaryota</taxon>
        <taxon>Fungi</taxon>
        <taxon>Dikarya</taxon>
        <taxon>Basidiomycota</taxon>
        <taxon>Agaricomycotina</taxon>
        <taxon>Agaricomycetes</taxon>
        <taxon>Agaricomycetidae</taxon>
        <taxon>Agaricales</taxon>
        <taxon>Schizophyllaceae</taxon>
        <taxon>Schizophyllum</taxon>
    </lineage>
</organism>
<dbReference type="KEGG" id="scm:SCHCO_02610008"/>
<evidence type="ECO:0000313" key="2">
    <source>
        <dbReference type="EMBL" id="EFJ02635.1"/>
    </source>
</evidence>
<protein>
    <submittedName>
        <fullName evidence="2">Uncharacterized protein</fullName>
    </submittedName>
</protein>
<accession>D8PK82</accession>
<sequence length="643" mass="69434">MGIGIPQSDVFRPRLPLDPFDGVDLSEPWVLDPAALAVHALRLRRDVILALGAPKTEELLALLTAQTLSCSLLLVVTHEPPDIDFDAPFGPTVRVLRLGRALSSEDAGELCLVSVLEHAETIARQWRAQPDCIPAGTRRYAVLSADEDGEFSVVEEHADSPASSLYHGQAPHSVSAAPARRHSLLTALSDRTSIPRNKAKAFKEAACGRSFDVVVNYLSAALAEKLVLKQVTVITNVSQPFLNSPAAAHRPPDDKGRHSPRHLTTILAEPGGVPAAHHSSAPPSPPIRRRTIFRSGSAGPIIDPHVFAPPTPAAHIIHVIHPGCAANRPSPIVQSVSQFLHSLSDRRCPVMSYLVSGGLLGYSPPGAELNVADIALAGLLDRPESDDDEDDVPVSAGFLRRYAQKYKLRPKAVIENLGDISVAGVDSENAHHQHYQDGMIYVYTKDGVRQYDCDPVARPAALANMLRRRASARPPLSEVSANAPVAAKSKRTTSRSQKTTPPLSTSATSVPFPSANPPSPIRSASPDDILSKKRKISKVGDKILRRSTISDHHPRVAKRPSLKHGKSLKRGQSLGSAHGLDVVEAQRADKKQRVHSGKGRKRADSLKIARKHADSKKRAPDWDGATKKRPDSWGQAKRGESRV</sequence>
<dbReference type="AlphaFoldDB" id="D8PK82"/>
<name>D8PK82_SCHCM</name>
<feature type="region of interest" description="Disordered" evidence="1">
    <location>
        <begin position="471"/>
        <end position="643"/>
    </location>
</feature>
<dbReference type="InParanoid" id="D8PK82"/>
<dbReference type="Proteomes" id="UP000007431">
    <property type="component" value="Unassembled WGS sequence"/>
</dbReference>
<dbReference type="EMBL" id="GL377302">
    <property type="protein sequence ID" value="EFJ02635.1"/>
    <property type="molecule type" value="Genomic_DNA"/>
</dbReference>
<feature type="compositionally biased region" description="Basic residues" evidence="1">
    <location>
        <begin position="592"/>
        <end position="601"/>
    </location>
</feature>
<dbReference type="HOGENOM" id="CLU_426179_0_0_1"/>
<dbReference type="eggNOG" id="ENOG502RBU9">
    <property type="taxonomic scope" value="Eukaryota"/>
</dbReference>
<proteinExistence type="predicted"/>
<evidence type="ECO:0000313" key="3">
    <source>
        <dbReference type="Proteomes" id="UP000007431"/>
    </source>
</evidence>
<feature type="compositionally biased region" description="Basic and acidic residues" evidence="1">
    <location>
        <begin position="538"/>
        <end position="554"/>
    </location>
</feature>
<keyword evidence="3" id="KW-1185">Reference proteome</keyword>
<reference evidence="2 3" key="1">
    <citation type="journal article" date="2010" name="Nat. Biotechnol.">
        <title>Genome sequence of the model mushroom Schizophyllum commune.</title>
        <authorList>
            <person name="Ohm R.A."/>
            <person name="de Jong J.F."/>
            <person name="Lugones L.G."/>
            <person name="Aerts A."/>
            <person name="Kothe E."/>
            <person name="Stajich J.E."/>
            <person name="de Vries R.P."/>
            <person name="Record E."/>
            <person name="Levasseur A."/>
            <person name="Baker S.E."/>
            <person name="Bartholomew K.A."/>
            <person name="Coutinho P.M."/>
            <person name="Erdmann S."/>
            <person name="Fowler T.J."/>
            <person name="Gathman A.C."/>
            <person name="Lombard V."/>
            <person name="Henrissat B."/>
            <person name="Knabe N."/>
            <person name="Kuees U."/>
            <person name="Lilly W.W."/>
            <person name="Lindquist E."/>
            <person name="Lucas S."/>
            <person name="Magnuson J.K."/>
            <person name="Piumi F."/>
            <person name="Raudaskoski M."/>
            <person name="Salamov A."/>
            <person name="Schmutz J."/>
            <person name="Schwarze F.W.M.R."/>
            <person name="vanKuyk P.A."/>
            <person name="Horton J.S."/>
            <person name="Grigoriev I.V."/>
            <person name="Woesten H.A.B."/>
        </authorList>
    </citation>
    <scope>NUCLEOTIDE SEQUENCE [LARGE SCALE GENOMIC DNA]</scope>
    <source>
        <strain evidence="3">H4-8 / FGSC 9210</strain>
    </source>
</reference>
<feature type="compositionally biased region" description="Basic residues" evidence="1">
    <location>
        <begin position="555"/>
        <end position="569"/>
    </location>
</feature>
<gene>
    <name evidence="2" type="ORF">SCHCODRAFT_255691</name>
</gene>
<dbReference type="OrthoDB" id="3265311at2759"/>
<dbReference type="GeneID" id="9594827"/>
<feature type="non-terminal residue" evidence="2">
    <location>
        <position position="643"/>
    </location>
</feature>
<feature type="compositionally biased region" description="Basic and acidic residues" evidence="1">
    <location>
        <begin position="616"/>
        <end position="643"/>
    </location>
</feature>
<dbReference type="VEuPathDB" id="FungiDB:SCHCODRAFT_02610008"/>